<evidence type="ECO:0000313" key="10">
    <source>
        <dbReference type="Proteomes" id="UP001211065"/>
    </source>
</evidence>
<gene>
    <name evidence="9" type="ORF">HK099_006892</name>
</gene>
<dbReference type="AlphaFoldDB" id="A0AAD5U1Z7"/>
<dbReference type="Pfam" id="PF05346">
    <property type="entry name" value="DUF747"/>
    <property type="match status" value="1"/>
</dbReference>
<protein>
    <submittedName>
        <fullName evidence="9">Uncharacterized protein</fullName>
    </submittedName>
</protein>
<evidence type="ECO:0000313" key="9">
    <source>
        <dbReference type="EMBL" id="KAJ3214400.1"/>
    </source>
</evidence>
<comment type="subcellular location">
    <subcellularLocation>
        <location evidence="1">Membrane</location>
        <topology evidence="1">Multi-pass membrane protein</topology>
    </subcellularLocation>
</comment>
<keyword evidence="3 8" id="KW-0812">Transmembrane</keyword>
<feature type="transmembrane region" description="Helical" evidence="8">
    <location>
        <begin position="592"/>
        <end position="612"/>
    </location>
</feature>
<evidence type="ECO:0000256" key="6">
    <source>
        <dbReference type="SAM" id="Coils"/>
    </source>
</evidence>
<dbReference type="EMBL" id="JADGJW010000624">
    <property type="protein sequence ID" value="KAJ3214400.1"/>
    <property type="molecule type" value="Genomic_DNA"/>
</dbReference>
<feature type="compositionally biased region" description="Polar residues" evidence="7">
    <location>
        <begin position="714"/>
        <end position="724"/>
    </location>
</feature>
<dbReference type="GO" id="GO:0005789">
    <property type="term" value="C:endoplasmic reticulum membrane"/>
    <property type="evidence" value="ECO:0007669"/>
    <property type="project" value="TreeGrafter"/>
</dbReference>
<reference evidence="9" key="1">
    <citation type="submission" date="2020-05" db="EMBL/GenBank/DDBJ databases">
        <title>Phylogenomic resolution of chytrid fungi.</title>
        <authorList>
            <person name="Stajich J.E."/>
            <person name="Amses K."/>
            <person name="Simmons R."/>
            <person name="Seto K."/>
            <person name="Myers J."/>
            <person name="Bonds A."/>
            <person name="Quandt C.A."/>
            <person name="Barry K."/>
            <person name="Liu P."/>
            <person name="Grigoriev I."/>
            <person name="Longcore J.E."/>
            <person name="James T.Y."/>
        </authorList>
    </citation>
    <scope>NUCLEOTIDE SEQUENCE</scope>
    <source>
        <strain evidence="9">JEL0476</strain>
    </source>
</reference>
<dbReference type="PANTHER" id="PTHR13317">
    <property type="entry name" value="TRANSMEMBRANE ANTERIOR POSTERIOR TRANSFORMATION PROTEIN 1 HOMOLOG"/>
    <property type="match status" value="1"/>
</dbReference>
<dbReference type="Proteomes" id="UP001211065">
    <property type="component" value="Unassembled WGS sequence"/>
</dbReference>
<organism evidence="9 10">
    <name type="scientific">Clydaea vesicula</name>
    <dbReference type="NCBI Taxonomy" id="447962"/>
    <lineage>
        <taxon>Eukaryota</taxon>
        <taxon>Fungi</taxon>
        <taxon>Fungi incertae sedis</taxon>
        <taxon>Chytridiomycota</taxon>
        <taxon>Chytridiomycota incertae sedis</taxon>
        <taxon>Chytridiomycetes</taxon>
        <taxon>Lobulomycetales</taxon>
        <taxon>Lobulomycetaceae</taxon>
        <taxon>Clydaea</taxon>
    </lineage>
</organism>
<feature type="region of interest" description="Disordered" evidence="7">
    <location>
        <begin position="150"/>
        <end position="173"/>
    </location>
</feature>
<evidence type="ECO:0000256" key="7">
    <source>
        <dbReference type="SAM" id="MobiDB-lite"/>
    </source>
</evidence>
<name>A0AAD5U1Z7_9FUNG</name>
<feature type="transmembrane region" description="Helical" evidence="8">
    <location>
        <begin position="651"/>
        <end position="670"/>
    </location>
</feature>
<comment type="similarity">
    <text evidence="2">Belongs to the TAPT1 family.</text>
</comment>
<feature type="transmembrane region" description="Helical" evidence="8">
    <location>
        <begin position="386"/>
        <end position="407"/>
    </location>
</feature>
<evidence type="ECO:0000256" key="8">
    <source>
        <dbReference type="SAM" id="Phobius"/>
    </source>
</evidence>
<keyword evidence="10" id="KW-1185">Reference proteome</keyword>
<evidence type="ECO:0000256" key="1">
    <source>
        <dbReference type="ARBA" id="ARBA00004141"/>
    </source>
</evidence>
<evidence type="ECO:0000256" key="4">
    <source>
        <dbReference type="ARBA" id="ARBA00022989"/>
    </source>
</evidence>
<keyword evidence="6" id="KW-0175">Coiled coil</keyword>
<sequence length="779" mass="89452">MQFETVSSPSKITDEVKDVDVKAESSFISNVNNTEVDQNSPVVKKKRRTNLIVGTSEKETGTSVEFVTTNTIGENFANTLKTDDKLHYKDYHDISLQSSSEELHKMENVDLKLISSNFDILLGNELGSNYILNSDETEFMRERAPDTLSNEDNLYVNNSSKNVSPEVSTWPTECRGSNNNENAHILNNIEEVANEDLISSTQQCNNSLTINTADDGVNVTNLNNSDKKNSFFFINVVINYFQIFTFRNYISVFQNELDSVDYKDSNDLKNERVKNFLLIPNEIEKVSIGKNIAEFYIFLYFLVPFSSSHKVDIVKGLLLLSGIYLVHSLDASIIYHSIRGQSVLKLYVIFNVLEICDKLCSALGHDILDSLFSPSTAPNRKKKVNFLTNFVIAIFYNYIHTVVLFYHMMTLNVAINSYSTSLLSLMLSNQFVEIKSSVFKKFERENLFQLSCSDVIERFQLSIYLILITLRNYIELTGGDGIKNMFAFIWNLLNLEENFFFGIYSIFNLSSFKLLLENFFTVENFNKIKFLVTPGLLVLITEVIVDWLKHAFITKFNLIKPNIYTKFRDSLCRDLCYRGDEGKGQKKSHQFVARRVGFISLPICCLIVRVLFQTIEMLGLPRILNFEAVFLNSELINELLHLNFTILKLRIFNVPYLMLLIFKLSVVIFLNKISQNRLLQAEKEKKAFEKTREDETINGEKSYSLLKPKVSVSNLNSSSEQTPHSKIPAYTPSTGSNSPIKDLTFNYFNLKTKASEENILKDENRFDNIERFTLIKRII</sequence>
<keyword evidence="4 8" id="KW-1133">Transmembrane helix</keyword>
<feature type="region of interest" description="Disordered" evidence="7">
    <location>
        <begin position="714"/>
        <end position="733"/>
    </location>
</feature>
<dbReference type="InterPro" id="IPR008010">
    <property type="entry name" value="Tatp1"/>
</dbReference>
<accession>A0AAD5U1Z7</accession>
<comment type="caution">
    <text evidence="9">The sequence shown here is derived from an EMBL/GenBank/DDBJ whole genome shotgun (WGS) entry which is preliminary data.</text>
</comment>
<feature type="coiled-coil region" evidence="6">
    <location>
        <begin position="671"/>
        <end position="698"/>
    </location>
</feature>
<evidence type="ECO:0000256" key="3">
    <source>
        <dbReference type="ARBA" id="ARBA00022692"/>
    </source>
</evidence>
<dbReference type="PANTHER" id="PTHR13317:SF4">
    <property type="entry name" value="TRANSMEMBRANE ANTERIOR POSTERIOR TRANSFORMATION PROTEIN 1 HOMOLOG"/>
    <property type="match status" value="1"/>
</dbReference>
<evidence type="ECO:0000256" key="2">
    <source>
        <dbReference type="ARBA" id="ARBA00008803"/>
    </source>
</evidence>
<evidence type="ECO:0000256" key="5">
    <source>
        <dbReference type="ARBA" id="ARBA00023136"/>
    </source>
</evidence>
<keyword evidence="5 8" id="KW-0472">Membrane</keyword>
<proteinExistence type="inferred from homology"/>